<dbReference type="EMBL" id="CP064781">
    <property type="protein sequence ID" value="QRJ62847.1"/>
    <property type="molecule type" value="Genomic_DNA"/>
</dbReference>
<dbReference type="SUPFAM" id="SSF46689">
    <property type="entry name" value="Homeodomain-like"/>
    <property type="match status" value="1"/>
</dbReference>
<evidence type="ECO:0000256" key="2">
    <source>
        <dbReference type="ARBA" id="ARBA00023125"/>
    </source>
</evidence>
<feature type="DNA-binding region" description="H-T-H motif" evidence="4">
    <location>
        <begin position="41"/>
        <end position="60"/>
    </location>
</feature>
<dbReference type="RefSeq" id="WP_203386379.1">
    <property type="nucleotide sequence ID" value="NZ_CP064781.1"/>
</dbReference>
<feature type="domain" description="HTH tetR-type" evidence="5">
    <location>
        <begin position="18"/>
        <end position="78"/>
    </location>
</feature>
<dbReference type="PROSITE" id="PS50977">
    <property type="entry name" value="HTH_TETR_2"/>
    <property type="match status" value="1"/>
</dbReference>
<evidence type="ECO:0000259" key="5">
    <source>
        <dbReference type="PROSITE" id="PS50977"/>
    </source>
</evidence>
<evidence type="ECO:0000256" key="3">
    <source>
        <dbReference type="ARBA" id="ARBA00023163"/>
    </source>
</evidence>
<dbReference type="Gene3D" id="1.10.357.10">
    <property type="entry name" value="Tetracycline Repressor, domain 2"/>
    <property type="match status" value="1"/>
</dbReference>
<organism evidence="6 7">
    <name type="scientific">Azospira restricta</name>
    <dbReference type="NCBI Taxonomy" id="404405"/>
    <lineage>
        <taxon>Bacteria</taxon>
        <taxon>Pseudomonadati</taxon>
        <taxon>Pseudomonadota</taxon>
        <taxon>Betaproteobacteria</taxon>
        <taxon>Rhodocyclales</taxon>
        <taxon>Rhodocyclaceae</taxon>
        <taxon>Azospira</taxon>
    </lineage>
</organism>
<dbReference type="PANTHER" id="PTHR30055:SF234">
    <property type="entry name" value="HTH-TYPE TRANSCRIPTIONAL REGULATOR BETI"/>
    <property type="match status" value="1"/>
</dbReference>
<keyword evidence="1" id="KW-0805">Transcription regulation</keyword>
<keyword evidence="2 4" id="KW-0238">DNA-binding</keyword>
<dbReference type="GO" id="GO:0003700">
    <property type="term" value="F:DNA-binding transcription factor activity"/>
    <property type="evidence" value="ECO:0007669"/>
    <property type="project" value="TreeGrafter"/>
</dbReference>
<evidence type="ECO:0000313" key="6">
    <source>
        <dbReference type="EMBL" id="QRJ62847.1"/>
    </source>
</evidence>
<protein>
    <submittedName>
        <fullName evidence="6">TetR family transcriptional regulator</fullName>
    </submittedName>
</protein>
<dbReference type="Pfam" id="PF00440">
    <property type="entry name" value="TetR_N"/>
    <property type="match status" value="1"/>
</dbReference>
<dbReference type="KEGG" id="ares:IWH25_13880"/>
<dbReference type="PRINTS" id="PR00455">
    <property type="entry name" value="HTHTETR"/>
</dbReference>
<reference evidence="6" key="1">
    <citation type="submission" date="2020-11" db="EMBL/GenBank/DDBJ databases">
        <title>Azospira restricta DSM 18626 genome sequence.</title>
        <authorList>
            <person name="Moe W.M."/>
        </authorList>
    </citation>
    <scope>NUCLEOTIDE SEQUENCE</scope>
    <source>
        <strain evidence="6">DSM 18626</strain>
    </source>
</reference>
<keyword evidence="7" id="KW-1185">Reference proteome</keyword>
<name>A0A974PWN0_9RHOO</name>
<sequence length="207" mass="22874">MFFPPPAADPSRRDRKRQETSARIVAAAFELFARNGYETVTMEQIAAAADVAKATLYAYFPVKEAIVRERFHADLAAAAPAVQAELAQLPTAVARLRRLLELAAAYDERQRGYLRPYLQFRLSRPLVPERERSGFERVFAALIADAQARGEIAATPPAAQLAHYLQFLHLGALVRWLDEGGEADGRLVGEFAAMLDLFLHGVTGAPR</sequence>
<keyword evidence="3" id="KW-0804">Transcription</keyword>
<dbReference type="InterPro" id="IPR001647">
    <property type="entry name" value="HTH_TetR"/>
</dbReference>
<dbReference type="InterPro" id="IPR009057">
    <property type="entry name" value="Homeodomain-like_sf"/>
</dbReference>
<dbReference type="Proteomes" id="UP000663444">
    <property type="component" value="Chromosome"/>
</dbReference>
<dbReference type="PANTHER" id="PTHR30055">
    <property type="entry name" value="HTH-TYPE TRANSCRIPTIONAL REGULATOR RUTR"/>
    <property type="match status" value="1"/>
</dbReference>
<proteinExistence type="predicted"/>
<dbReference type="GO" id="GO:0000976">
    <property type="term" value="F:transcription cis-regulatory region binding"/>
    <property type="evidence" value="ECO:0007669"/>
    <property type="project" value="TreeGrafter"/>
</dbReference>
<evidence type="ECO:0000256" key="1">
    <source>
        <dbReference type="ARBA" id="ARBA00023015"/>
    </source>
</evidence>
<evidence type="ECO:0000313" key="7">
    <source>
        <dbReference type="Proteomes" id="UP000663444"/>
    </source>
</evidence>
<gene>
    <name evidence="6" type="ORF">IWH25_13880</name>
</gene>
<dbReference type="AlphaFoldDB" id="A0A974PWN0"/>
<evidence type="ECO:0000256" key="4">
    <source>
        <dbReference type="PROSITE-ProRule" id="PRU00335"/>
    </source>
</evidence>
<dbReference type="InterPro" id="IPR036271">
    <property type="entry name" value="Tet_transcr_reg_TetR-rel_C_sf"/>
</dbReference>
<dbReference type="InterPro" id="IPR050109">
    <property type="entry name" value="HTH-type_TetR-like_transc_reg"/>
</dbReference>
<dbReference type="SUPFAM" id="SSF48498">
    <property type="entry name" value="Tetracyclin repressor-like, C-terminal domain"/>
    <property type="match status" value="1"/>
</dbReference>
<accession>A0A974PWN0</accession>